<evidence type="ECO:0000313" key="2">
    <source>
        <dbReference type="Proteomes" id="UP000265618"/>
    </source>
</evidence>
<dbReference type="Proteomes" id="UP000265618">
    <property type="component" value="Unassembled WGS sequence"/>
</dbReference>
<evidence type="ECO:0000313" key="1">
    <source>
        <dbReference type="EMBL" id="GCA65011.1"/>
    </source>
</evidence>
<proteinExistence type="predicted"/>
<dbReference type="AlphaFoldDB" id="A0A391NV22"/>
<organism evidence="1 2">
    <name type="scientific">Kipferlia bialata</name>
    <dbReference type="NCBI Taxonomy" id="797122"/>
    <lineage>
        <taxon>Eukaryota</taxon>
        <taxon>Metamonada</taxon>
        <taxon>Carpediemonas-like organisms</taxon>
        <taxon>Kipferlia</taxon>
    </lineage>
</organism>
<feature type="non-terminal residue" evidence="1">
    <location>
        <position position="1"/>
    </location>
</feature>
<accession>A0A391NV22</accession>
<name>A0A391NV22_9EUKA</name>
<dbReference type="EMBL" id="BDIP01009422">
    <property type="protein sequence ID" value="GCA65011.1"/>
    <property type="molecule type" value="Genomic_DNA"/>
</dbReference>
<gene>
    <name evidence="1" type="ORF">KIPB_016012</name>
</gene>
<reference evidence="1 2" key="1">
    <citation type="journal article" date="2018" name="PLoS ONE">
        <title>The draft genome of Kipferlia bialata reveals reductive genome evolution in fornicate parasites.</title>
        <authorList>
            <person name="Tanifuji G."/>
            <person name="Takabayashi S."/>
            <person name="Kume K."/>
            <person name="Takagi M."/>
            <person name="Nakayama T."/>
            <person name="Kamikawa R."/>
            <person name="Inagaki Y."/>
            <person name="Hashimoto T."/>
        </authorList>
    </citation>
    <scope>NUCLEOTIDE SEQUENCE [LARGE SCALE GENOMIC DNA]</scope>
    <source>
        <strain evidence="1">NY0173</strain>
    </source>
</reference>
<comment type="caution">
    <text evidence="1">The sequence shown here is derived from an EMBL/GenBank/DDBJ whole genome shotgun (WGS) entry which is preliminary data.</text>
</comment>
<keyword evidence="2" id="KW-1185">Reference proteome</keyword>
<protein>
    <submittedName>
        <fullName evidence="1">Uncharacterized protein</fullName>
    </submittedName>
</protein>
<sequence>MKAIIKGLQEKYEDELGRPEAVQVTATT</sequence>